<reference evidence="1" key="1">
    <citation type="journal article" date="2020" name="mSystems">
        <title>Genome- and Community-Level Interaction Insights into Carbon Utilization and Element Cycling Functions of Hydrothermarchaeota in Hydrothermal Sediment.</title>
        <authorList>
            <person name="Zhou Z."/>
            <person name="Liu Y."/>
            <person name="Xu W."/>
            <person name="Pan J."/>
            <person name="Luo Z.H."/>
            <person name="Li M."/>
        </authorList>
    </citation>
    <scope>NUCLEOTIDE SEQUENCE [LARGE SCALE GENOMIC DNA]</scope>
    <source>
        <strain evidence="1">SpSt-477</strain>
    </source>
</reference>
<gene>
    <name evidence="1" type="ORF">ENS29_15005</name>
</gene>
<sequence length="74" mass="8222">MEEVGMNPFNVFYDEKEDILYLAKEGVEHEFVEIAPGVNAELDKNGTLIGIELFNASTLLRNVLSPIVKRAKAA</sequence>
<organism evidence="1">
    <name type="scientific">Desulfatirhabdium butyrativorans</name>
    <dbReference type="NCBI Taxonomy" id="340467"/>
    <lineage>
        <taxon>Bacteria</taxon>
        <taxon>Pseudomonadati</taxon>
        <taxon>Thermodesulfobacteriota</taxon>
        <taxon>Desulfobacteria</taxon>
        <taxon>Desulfobacterales</taxon>
        <taxon>Desulfatirhabdiaceae</taxon>
        <taxon>Desulfatirhabdium</taxon>
    </lineage>
</organism>
<name>A0A7C4VZN0_9BACT</name>
<comment type="caution">
    <text evidence="1">The sequence shown here is derived from an EMBL/GenBank/DDBJ whole genome shotgun (WGS) entry which is preliminary data.</text>
</comment>
<dbReference type="Pfam" id="PF10049">
    <property type="entry name" value="DUF2283"/>
    <property type="match status" value="1"/>
</dbReference>
<dbReference type="InterPro" id="IPR019270">
    <property type="entry name" value="DUF2283"/>
</dbReference>
<dbReference type="AlphaFoldDB" id="A0A7C4VZN0"/>
<proteinExistence type="predicted"/>
<evidence type="ECO:0000313" key="1">
    <source>
        <dbReference type="EMBL" id="HGU34134.1"/>
    </source>
</evidence>
<dbReference type="EMBL" id="DSUH01000345">
    <property type="protein sequence ID" value="HGU34134.1"/>
    <property type="molecule type" value="Genomic_DNA"/>
</dbReference>
<protein>
    <submittedName>
        <fullName evidence="1">DUF2283 domain-containing protein</fullName>
    </submittedName>
</protein>
<accession>A0A7C4VZN0</accession>